<dbReference type="EMBL" id="JAEEGC010000153">
    <property type="protein sequence ID" value="MBV7276088.1"/>
    <property type="molecule type" value="Genomic_DNA"/>
</dbReference>
<gene>
    <name evidence="2" type="ORF">I6U48_24670</name>
</gene>
<feature type="domain" description="Amidohydrolase 3" evidence="1">
    <location>
        <begin position="52"/>
        <end position="536"/>
    </location>
</feature>
<dbReference type="PANTHER" id="PTHR22642:SF2">
    <property type="entry name" value="PROTEIN LONG AFTER FAR-RED 3"/>
    <property type="match status" value="1"/>
</dbReference>
<keyword evidence="3" id="KW-1185">Reference proteome</keyword>
<reference evidence="2" key="1">
    <citation type="submission" date="2020-12" db="EMBL/GenBank/DDBJ databases">
        <title>Clostridium thailandense sp. nov., a novel acetogenic bacterium isolated from peat land soil in Thailand.</title>
        <authorList>
            <person name="Chaikitkaew S."/>
            <person name="Birkeland N.K."/>
        </authorList>
    </citation>
    <scope>NUCLEOTIDE SEQUENCE</scope>
    <source>
        <strain evidence="2">PL3</strain>
    </source>
</reference>
<proteinExistence type="predicted"/>
<comment type="caution">
    <text evidence="2">The sequence shown here is derived from an EMBL/GenBank/DDBJ whole genome shotgun (WGS) entry which is preliminary data.</text>
</comment>
<evidence type="ECO:0000313" key="2">
    <source>
        <dbReference type="EMBL" id="MBV7276088.1"/>
    </source>
</evidence>
<dbReference type="Proteomes" id="UP000694308">
    <property type="component" value="Unassembled WGS sequence"/>
</dbReference>
<dbReference type="AlphaFoldDB" id="A0A949U432"/>
<dbReference type="RefSeq" id="WP_218323134.1">
    <property type="nucleotide sequence ID" value="NZ_JAEEGC010000153.1"/>
</dbReference>
<dbReference type="InterPro" id="IPR013108">
    <property type="entry name" value="Amidohydro_3"/>
</dbReference>
<dbReference type="InterPro" id="IPR033932">
    <property type="entry name" value="YtcJ-like"/>
</dbReference>
<protein>
    <submittedName>
        <fullName evidence="2">Amidohydrolase</fullName>
    </submittedName>
</protein>
<evidence type="ECO:0000313" key="3">
    <source>
        <dbReference type="Proteomes" id="UP000694308"/>
    </source>
</evidence>
<organism evidence="2 3">
    <name type="scientific">Clostridium thailandense</name>
    <dbReference type="NCBI Taxonomy" id="2794346"/>
    <lineage>
        <taxon>Bacteria</taxon>
        <taxon>Bacillati</taxon>
        <taxon>Bacillota</taxon>
        <taxon>Clostridia</taxon>
        <taxon>Eubacteriales</taxon>
        <taxon>Clostridiaceae</taxon>
        <taxon>Clostridium</taxon>
    </lineage>
</organism>
<dbReference type="Pfam" id="PF07969">
    <property type="entry name" value="Amidohydro_3"/>
    <property type="match status" value="1"/>
</dbReference>
<name>A0A949U432_9CLOT</name>
<dbReference type="PANTHER" id="PTHR22642">
    <property type="entry name" value="IMIDAZOLONEPROPIONASE"/>
    <property type="match status" value="1"/>
</dbReference>
<sequence>MKKHADSIYVSSAIFTGNSLESMNGAIAIAGDRIIAVGSMDSMTEYINSNTKIIDCGDKLIAPGFNDSHVHFMYGAVLADEDFCLALHDCKSEEECVQKVKEFADAHPHNPWIFGSGWNENIWPGGKSPDRRSLDELFPDRPVYLSSWDIHSAWVNKKALELIGYDRNTPDLEDGFIDHFPDGEPSGLLREPGVCDPVQKLVMQTANFKDSIDKYMKIAAKHGVTSLGNVHPYGGIEEKEALEIYKKLEDDGIITSRIHLFAELKKDLTGVKEYEKEYCSKKLRFAGLKKITDGLCESHTGYLLEPYADDPTTKGELQVKPEELKELIINADREGYSVRLHCIGDGAVRNALDCFEAAQQVNGKKGINHAIEHIENCHIDDVPRFAKLGVMASMQPMHLIMNIDGYPAFVGEKRLKTTWPMRSLIDAGTRITFGTDFPVVSLNPMEGIYAAITRQTFDGYPEGGFVPNQCITLGEALQSYTYGSALVANYGNELGTLSVGKLADIVVLDKNLFTATPKEILETKVLMTMVGGEVVYSDPDNSLLGLNKILSIF</sequence>
<dbReference type="CDD" id="cd01300">
    <property type="entry name" value="YtcJ_like"/>
    <property type="match status" value="1"/>
</dbReference>
<accession>A0A949U432</accession>
<evidence type="ECO:0000259" key="1">
    <source>
        <dbReference type="Pfam" id="PF07969"/>
    </source>
</evidence>